<dbReference type="Ensembl" id="ENSNNAT00000026332.1">
    <property type="protein sequence ID" value="ENSNNAP00000025119.1"/>
    <property type="gene ID" value="ENSNNAG00000016442.1"/>
</dbReference>
<name>A0A8C6Y6L7_NAJNA</name>
<evidence type="ECO:0000313" key="2">
    <source>
        <dbReference type="Proteomes" id="UP000694559"/>
    </source>
</evidence>
<sequence>SCVGQKKKTWKKEARLLQRLWGAPHNESSFLIPSVSVVKKGHLTCLWDSLTFITCSYLRRQPLQNHYTDY</sequence>
<keyword evidence="2" id="KW-1185">Reference proteome</keyword>
<dbReference type="AlphaFoldDB" id="A0A8C6Y6L7"/>
<protein>
    <submittedName>
        <fullName evidence="1">Uncharacterized protein</fullName>
    </submittedName>
</protein>
<reference evidence="1" key="2">
    <citation type="submission" date="2025-09" db="UniProtKB">
        <authorList>
            <consortium name="Ensembl"/>
        </authorList>
    </citation>
    <scope>IDENTIFICATION</scope>
</reference>
<organism evidence="1 2">
    <name type="scientific">Naja naja</name>
    <name type="common">Indian cobra</name>
    <dbReference type="NCBI Taxonomy" id="35670"/>
    <lineage>
        <taxon>Eukaryota</taxon>
        <taxon>Metazoa</taxon>
        <taxon>Chordata</taxon>
        <taxon>Craniata</taxon>
        <taxon>Vertebrata</taxon>
        <taxon>Euteleostomi</taxon>
        <taxon>Lepidosauria</taxon>
        <taxon>Squamata</taxon>
        <taxon>Bifurcata</taxon>
        <taxon>Unidentata</taxon>
        <taxon>Episquamata</taxon>
        <taxon>Toxicofera</taxon>
        <taxon>Serpentes</taxon>
        <taxon>Colubroidea</taxon>
        <taxon>Elapidae</taxon>
        <taxon>Elapinae</taxon>
        <taxon>Naja</taxon>
    </lineage>
</organism>
<accession>A0A8C6Y6L7</accession>
<reference evidence="1" key="1">
    <citation type="submission" date="2025-08" db="UniProtKB">
        <authorList>
            <consortium name="Ensembl"/>
        </authorList>
    </citation>
    <scope>IDENTIFICATION</scope>
</reference>
<dbReference type="Proteomes" id="UP000694559">
    <property type="component" value="Unplaced"/>
</dbReference>
<proteinExistence type="predicted"/>
<evidence type="ECO:0000313" key="1">
    <source>
        <dbReference type="Ensembl" id="ENSNNAP00000025119.1"/>
    </source>
</evidence>